<dbReference type="GO" id="GO:0006006">
    <property type="term" value="P:glucose metabolic process"/>
    <property type="evidence" value="ECO:0007669"/>
    <property type="project" value="UniProtKB-KW"/>
</dbReference>
<evidence type="ECO:0000256" key="5">
    <source>
        <dbReference type="ARBA" id="ARBA00023002"/>
    </source>
</evidence>
<evidence type="ECO:0000259" key="8">
    <source>
        <dbReference type="Pfam" id="PF00479"/>
    </source>
</evidence>
<dbReference type="GO" id="GO:0050661">
    <property type="term" value="F:NADP binding"/>
    <property type="evidence" value="ECO:0007669"/>
    <property type="project" value="UniProtKB-UniRule"/>
</dbReference>
<sequence length="488" mass="54080">MTASPQPVDAFDLVIFGGTGDLAVRKLLPALYHRYVDGQIPDVSRIVGIAREATDDEGYRATIRKALQNNGGQPGKIDDFLRLVHYRSLDARKDDGWDAFAALIGEQPDHVRVFYLSTSPELFVDICKRLGGYGLNKGKARVVLEKPIGRDLASANQINDAVGQVFDESQTFRIDHYLGKETVQNLLALRFGNVLFEPLWNASHIDHVQITVAETLGVGQRAGYYDHAGALRDMVQNHMLQLLCMVAMEPPSSLAPDAVRDEKLKVLRSLQPIDESNAAQLTVRGQYRAGAAEGQAVPGYLDELKDHKSNTETFTALKVEIANWRWAGVPFYLRTGKRLPERVSEIVVVFKQVPHSIFAASAGQLAQNRLVLRLQPGENIKLWVTIKDPGPGGLRLRHVSLDMSFAEAFGVQQPDAYERLLLDVVRGNPTLFMRRDEVEAAWQWADPILGAWANSGEAPRPYGAGTWGPTAAVALIERDGRTWNEDSE</sequence>
<comment type="catalytic activity">
    <reaction evidence="7">
        <text>D-glucose 6-phosphate + NADP(+) = 6-phospho-D-glucono-1,5-lactone + NADPH + H(+)</text>
        <dbReference type="Rhea" id="RHEA:15841"/>
        <dbReference type="ChEBI" id="CHEBI:15378"/>
        <dbReference type="ChEBI" id="CHEBI:57783"/>
        <dbReference type="ChEBI" id="CHEBI:57955"/>
        <dbReference type="ChEBI" id="CHEBI:58349"/>
        <dbReference type="ChEBI" id="CHEBI:61548"/>
        <dbReference type="EC" id="1.1.1.49"/>
    </reaction>
</comment>
<dbReference type="UniPathway" id="UPA00115">
    <property type="reaction ID" value="UER00408"/>
</dbReference>
<dbReference type="InterPro" id="IPR001282">
    <property type="entry name" value="G6P_DH"/>
</dbReference>
<dbReference type="PANTHER" id="PTHR23429">
    <property type="entry name" value="GLUCOSE-6-PHOSPHATE 1-DEHYDROGENASE G6PD"/>
    <property type="match status" value="1"/>
</dbReference>
<dbReference type="GO" id="GO:0004345">
    <property type="term" value="F:glucose-6-phosphate dehydrogenase activity"/>
    <property type="evidence" value="ECO:0007669"/>
    <property type="project" value="UniProtKB-UniRule"/>
</dbReference>
<dbReference type="InterPro" id="IPR019796">
    <property type="entry name" value="G6P_DH_AS"/>
</dbReference>
<evidence type="ECO:0000256" key="1">
    <source>
        <dbReference type="ARBA" id="ARBA00004937"/>
    </source>
</evidence>
<evidence type="ECO:0000256" key="4">
    <source>
        <dbReference type="ARBA" id="ARBA00022857"/>
    </source>
</evidence>
<keyword evidence="11" id="KW-1185">Reference proteome</keyword>
<dbReference type="InterPro" id="IPR036291">
    <property type="entry name" value="NAD(P)-bd_dom_sf"/>
</dbReference>
<dbReference type="GO" id="GO:0009051">
    <property type="term" value="P:pentose-phosphate shunt, oxidative branch"/>
    <property type="evidence" value="ECO:0007669"/>
    <property type="project" value="TreeGrafter"/>
</dbReference>
<keyword evidence="3 7" id="KW-0313">Glucose metabolism</keyword>
<comment type="pathway">
    <text evidence="1 7">Carbohydrate degradation; pentose phosphate pathway; D-ribulose 5-phosphate from D-glucose 6-phosphate (oxidative stage): step 1/3.</text>
</comment>
<dbReference type="FunFam" id="3.30.360.10:FF:000011">
    <property type="entry name" value="Glucose-6-phosphate 1-dehydrogenase"/>
    <property type="match status" value="1"/>
</dbReference>
<keyword evidence="4 7" id="KW-0521">NADP</keyword>
<dbReference type="HAMAP" id="MF_00966">
    <property type="entry name" value="G6PD"/>
    <property type="match status" value="1"/>
</dbReference>
<evidence type="ECO:0000256" key="6">
    <source>
        <dbReference type="ARBA" id="ARBA00023277"/>
    </source>
</evidence>
<dbReference type="InterPro" id="IPR022674">
    <property type="entry name" value="G6P_DH_NAD-bd"/>
</dbReference>
<dbReference type="PROSITE" id="PS00069">
    <property type="entry name" value="G6P_DEHYDROGENASE"/>
    <property type="match status" value="1"/>
</dbReference>
<dbReference type="SUPFAM" id="SSF51735">
    <property type="entry name" value="NAD(P)-binding Rossmann-fold domains"/>
    <property type="match status" value="1"/>
</dbReference>
<proteinExistence type="inferred from homology"/>
<dbReference type="GO" id="GO:0005829">
    <property type="term" value="C:cytosol"/>
    <property type="evidence" value="ECO:0007669"/>
    <property type="project" value="TreeGrafter"/>
</dbReference>
<evidence type="ECO:0000313" key="10">
    <source>
        <dbReference type="EMBL" id="RDI99262.1"/>
    </source>
</evidence>
<dbReference type="Proteomes" id="UP000254711">
    <property type="component" value="Unassembled WGS sequence"/>
</dbReference>
<keyword evidence="5 7" id="KW-0560">Oxidoreductase</keyword>
<dbReference type="EMBL" id="QQSY01000002">
    <property type="protein sequence ID" value="RDI99262.1"/>
    <property type="molecule type" value="Genomic_DNA"/>
</dbReference>
<comment type="similarity">
    <text evidence="2 7">Belongs to the glucose-6-phosphate dehydrogenase family.</text>
</comment>
<dbReference type="RefSeq" id="WP_114825344.1">
    <property type="nucleotide sequence ID" value="NZ_QQSY01000002.1"/>
</dbReference>
<dbReference type="Gene3D" id="3.40.50.720">
    <property type="entry name" value="NAD(P)-binding Rossmann-like Domain"/>
    <property type="match status" value="1"/>
</dbReference>
<dbReference type="Pfam" id="PF02781">
    <property type="entry name" value="G6PD_C"/>
    <property type="match status" value="1"/>
</dbReference>
<feature type="binding site" evidence="7">
    <location>
        <position position="51"/>
    </location>
    <ligand>
        <name>NADP(+)</name>
        <dbReference type="ChEBI" id="CHEBI:58349"/>
    </ligand>
</feature>
<name>A0A370K9F2_9GAMM</name>
<dbReference type="InterPro" id="IPR022675">
    <property type="entry name" value="G6P_DH_C"/>
</dbReference>
<evidence type="ECO:0000256" key="7">
    <source>
        <dbReference type="HAMAP-Rule" id="MF_00966"/>
    </source>
</evidence>
<feature type="binding site" evidence="7">
    <location>
        <position position="146"/>
    </location>
    <ligand>
        <name>NADP(+)</name>
        <dbReference type="ChEBI" id="CHEBI:58349"/>
    </ligand>
</feature>
<dbReference type="SUPFAM" id="SSF55347">
    <property type="entry name" value="Glyceraldehyde-3-phosphate dehydrogenase-like, C-terminal domain"/>
    <property type="match status" value="1"/>
</dbReference>
<feature type="binding site" evidence="7">
    <location>
        <position position="176"/>
    </location>
    <ligand>
        <name>substrate</name>
    </ligand>
</feature>
<dbReference type="Gene3D" id="3.30.360.10">
    <property type="entry name" value="Dihydrodipicolinate Reductase, domain 2"/>
    <property type="match status" value="1"/>
</dbReference>
<dbReference type="OrthoDB" id="9802739at2"/>
<comment type="caution">
    <text evidence="10">The sequence shown here is derived from an EMBL/GenBank/DDBJ whole genome shotgun (WGS) entry which is preliminary data.</text>
</comment>
<gene>
    <name evidence="7 10" type="primary">zwf</name>
    <name evidence="10" type="ORF">DVT68_11005</name>
</gene>
<dbReference type="PRINTS" id="PR00079">
    <property type="entry name" value="G6PDHDRGNASE"/>
</dbReference>
<dbReference type="PANTHER" id="PTHR23429:SF0">
    <property type="entry name" value="GLUCOSE-6-PHOSPHATE 1-DEHYDROGENASE"/>
    <property type="match status" value="1"/>
</dbReference>
<feature type="binding site" evidence="7">
    <location>
        <position position="233"/>
    </location>
    <ligand>
        <name>substrate</name>
    </ligand>
</feature>
<evidence type="ECO:0000313" key="11">
    <source>
        <dbReference type="Proteomes" id="UP000254711"/>
    </source>
</evidence>
<evidence type="ECO:0000259" key="9">
    <source>
        <dbReference type="Pfam" id="PF02781"/>
    </source>
</evidence>
<evidence type="ECO:0000256" key="3">
    <source>
        <dbReference type="ARBA" id="ARBA00022526"/>
    </source>
</evidence>
<dbReference type="NCBIfam" id="TIGR00871">
    <property type="entry name" value="zwf"/>
    <property type="match status" value="1"/>
</dbReference>
<comment type="caution">
    <text evidence="7">Lacks conserved residue(s) required for the propagation of feature annotation.</text>
</comment>
<dbReference type="PIRSF" id="PIRSF000110">
    <property type="entry name" value="G6PD"/>
    <property type="match status" value="1"/>
</dbReference>
<feature type="binding site" evidence="7">
    <location>
        <position position="180"/>
    </location>
    <ligand>
        <name>substrate</name>
    </ligand>
</feature>
<dbReference type="EC" id="1.1.1.49" evidence="7"/>
<comment type="function">
    <text evidence="7">Catalyzes the oxidation of glucose 6-phosphate to 6-phosphogluconolactone.</text>
</comment>
<dbReference type="AlphaFoldDB" id="A0A370K9F2"/>
<reference evidence="10 11" key="1">
    <citation type="submission" date="2018-07" db="EMBL/GenBank/DDBJ databases">
        <title>Dyella solisilvae sp. nov., isolated from the pine and broad-leaved mixed forest soil.</title>
        <authorList>
            <person name="Gao Z."/>
            <person name="Qiu L."/>
        </authorList>
    </citation>
    <scope>NUCLEOTIDE SEQUENCE [LARGE SCALE GENOMIC DNA]</scope>
    <source>
        <strain evidence="10 11">DHG54</strain>
    </source>
</reference>
<organism evidence="10 11">
    <name type="scientific">Dyella solisilvae</name>
    <dbReference type="NCBI Taxonomy" id="1920168"/>
    <lineage>
        <taxon>Bacteria</taxon>
        <taxon>Pseudomonadati</taxon>
        <taxon>Pseudomonadota</taxon>
        <taxon>Gammaproteobacteria</taxon>
        <taxon>Lysobacterales</taxon>
        <taxon>Rhodanobacteraceae</taxon>
        <taxon>Dyella</taxon>
    </lineage>
</organism>
<feature type="binding site" evidence="7">
    <location>
        <position position="337"/>
    </location>
    <ligand>
        <name>substrate</name>
    </ligand>
</feature>
<dbReference type="Pfam" id="PF00479">
    <property type="entry name" value="G6PD_N"/>
    <property type="match status" value="1"/>
</dbReference>
<accession>A0A370K9F2</accession>
<protein>
    <recommendedName>
        <fullName evidence="7">Glucose-6-phosphate 1-dehydrogenase</fullName>
        <shortName evidence="7">G6PD</shortName>
        <ecNumber evidence="7">1.1.1.49</ecNumber>
    </recommendedName>
</protein>
<feature type="domain" description="Glucose-6-phosphate dehydrogenase C-terminal" evidence="9">
    <location>
        <begin position="187"/>
        <end position="484"/>
    </location>
</feature>
<feature type="binding site" evidence="7">
    <location>
        <position position="214"/>
    </location>
    <ligand>
        <name>substrate</name>
    </ligand>
</feature>
<feature type="active site" description="Proton acceptor" evidence="7">
    <location>
        <position position="238"/>
    </location>
</feature>
<keyword evidence="6 7" id="KW-0119">Carbohydrate metabolism</keyword>
<evidence type="ECO:0000256" key="2">
    <source>
        <dbReference type="ARBA" id="ARBA00009975"/>
    </source>
</evidence>
<feature type="domain" description="Glucose-6-phosphate dehydrogenase NAD-binding" evidence="8">
    <location>
        <begin position="14"/>
        <end position="185"/>
    </location>
</feature>